<organism evidence="1 2">
    <name type="scientific">Zymoseptoria tritici ST99CH_1A5</name>
    <dbReference type="NCBI Taxonomy" id="1276529"/>
    <lineage>
        <taxon>Eukaryota</taxon>
        <taxon>Fungi</taxon>
        <taxon>Dikarya</taxon>
        <taxon>Ascomycota</taxon>
        <taxon>Pezizomycotina</taxon>
        <taxon>Dothideomycetes</taxon>
        <taxon>Dothideomycetidae</taxon>
        <taxon>Mycosphaerellales</taxon>
        <taxon>Mycosphaerellaceae</taxon>
        <taxon>Zymoseptoria</taxon>
    </lineage>
</organism>
<name>A0A1Y6L2M1_ZYMTR</name>
<protein>
    <submittedName>
        <fullName evidence="1">Uncharacterized protein</fullName>
    </submittedName>
</protein>
<dbReference type="Proteomes" id="UP000215453">
    <property type="component" value="Chromosome 1"/>
</dbReference>
<dbReference type="AlphaFoldDB" id="A0A1Y6L2M1"/>
<accession>A0A1Y6L2M1</accession>
<evidence type="ECO:0000313" key="1">
    <source>
        <dbReference type="EMBL" id="SMY18627.1"/>
    </source>
</evidence>
<reference evidence="1 2" key="1">
    <citation type="submission" date="2016-10" db="EMBL/GenBank/DDBJ databases">
        <authorList>
            <person name="Varghese N."/>
        </authorList>
    </citation>
    <scope>NUCLEOTIDE SEQUENCE [LARGE SCALE GENOMIC DNA]</scope>
</reference>
<proteinExistence type="predicted"/>
<sequence length="100" mass="11121">MSVDAIYQNRAALQLMGEAQMLVSIQHRFGFWAAGRLALEQVVGEIRFEFAFVTPTELGGEDGPLVVKVVDLVYLQAIGRELERVMESASFEATLAMEQE</sequence>
<gene>
    <name evidence="1" type="ORF">ZT1A5_G62</name>
</gene>
<dbReference type="EMBL" id="LT882676">
    <property type="protein sequence ID" value="SMY18627.1"/>
    <property type="molecule type" value="Genomic_DNA"/>
</dbReference>
<evidence type="ECO:0000313" key="2">
    <source>
        <dbReference type="Proteomes" id="UP000215453"/>
    </source>
</evidence>